<keyword evidence="2" id="KW-1185">Reference proteome</keyword>
<gene>
    <name evidence="1" type="ORF">PHYPSEUDO_012323</name>
</gene>
<dbReference type="EMBL" id="JAGDFM010000590">
    <property type="protein sequence ID" value="KAG7377016.1"/>
    <property type="molecule type" value="Genomic_DNA"/>
</dbReference>
<sequence length="131" mass="14486">MAKRTPARFAGHAWVRPNWKPGRQQRTAGDEHSSFVFKMVARQAGEAHRLDYIIYTGRQNTAAQEVQRVDSARVVLHVRHISRCLLTIQPNANDAPVVRVQAHRVAGKLGVPSGAFGVVGHPTAHVSEDRP</sequence>
<evidence type="ECO:0000313" key="2">
    <source>
        <dbReference type="Proteomes" id="UP000694044"/>
    </source>
</evidence>
<organism evidence="1 2">
    <name type="scientific">Phytophthora pseudosyringae</name>
    <dbReference type="NCBI Taxonomy" id="221518"/>
    <lineage>
        <taxon>Eukaryota</taxon>
        <taxon>Sar</taxon>
        <taxon>Stramenopiles</taxon>
        <taxon>Oomycota</taxon>
        <taxon>Peronosporomycetes</taxon>
        <taxon>Peronosporales</taxon>
        <taxon>Peronosporaceae</taxon>
        <taxon>Phytophthora</taxon>
    </lineage>
</organism>
<reference evidence="1" key="1">
    <citation type="submission" date="2021-02" db="EMBL/GenBank/DDBJ databases">
        <authorList>
            <person name="Palmer J.M."/>
        </authorList>
    </citation>
    <scope>NUCLEOTIDE SEQUENCE</scope>
    <source>
        <strain evidence="1">SCRP734</strain>
    </source>
</reference>
<protein>
    <submittedName>
        <fullName evidence="1">Uncharacterized protein</fullName>
    </submittedName>
</protein>
<dbReference type="Proteomes" id="UP000694044">
    <property type="component" value="Unassembled WGS sequence"/>
</dbReference>
<dbReference type="AlphaFoldDB" id="A0A8T1V7R6"/>
<accession>A0A8T1V7R6</accession>
<name>A0A8T1V7R6_9STRA</name>
<proteinExistence type="predicted"/>
<comment type="caution">
    <text evidence="1">The sequence shown here is derived from an EMBL/GenBank/DDBJ whole genome shotgun (WGS) entry which is preliminary data.</text>
</comment>
<evidence type="ECO:0000313" key="1">
    <source>
        <dbReference type="EMBL" id="KAG7377016.1"/>
    </source>
</evidence>